<evidence type="ECO:0000313" key="8">
    <source>
        <dbReference type="Proteomes" id="UP000032414"/>
    </source>
</evidence>
<dbReference type="InterPro" id="IPR001638">
    <property type="entry name" value="Solute-binding_3/MltF_N"/>
</dbReference>
<evidence type="ECO:0000256" key="1">
    <source>
        <dbReference type="ARBA" id="ARBA00004196"/>
    </source>
</evidence>
<dbReference type="PROSITE" id="PS01039">
    <property type="entry name" value="SBP_BACTERIAL_3"/>
    <property type="match status" value="1"/>
</dbReference>
<protein>
    <submittedName>
        <fullName evidence="7">Arginine transport system substrate-binding protein</fullName>
    </submittedName>
    <submittedName>
        <fullName evidence="6">Putative arginine 3rd transport system periplasmic binding protein</fullName>
    </submittedName>
</protein>
<comment type="subcellular location">
    <subcellularLocation>
        <location evidence="1">Cell envelope</location>
    </subcellularLocation>
</comment>
<dbReference type="InterPro" id="IPR018313">
    <property type="entry name" value="SBP_3_CS"/>
</dbReference>
<dbReference type="PANTHER" id="PTHR35936:SF19">
    <property type="entry name" value="AMINO-ACID-BINDING PROTEIN YXEM-RELATED"/>
    <property type="match status" value="1"/>
</dbReference>
<sequence length="217" mass="24918">MFAPPFSVNIEHYMVEGFDVELMKKICLDLNWQCEFIPLQNDKIFPALDQNQVDFLIGGLIITPERKLLYLFSQPYLPSKAGFVVLSQSPVKTINDLQNKRVATLQGRVYGPYLAQNFPIPIQILTYAIYGDLLLAVKNNQVDAAFVNYYTALYIEHQYPGLVRVLHQPFDLGYGIGIATSFNNADKIAQINQLLTKYESNGTYVRLYNYYFQFFAK</sequence>
<dbReference type="Proteomes" id="UP000032414">
    <property type="component" value="Chromosome I"/>
</dbReference>
<reference evidence="6" key="1">
    <citation type="submission" date="2014-09" db="EMBL/GenBank/DDBJ databases">
        <authorList>
            <person name="GOMEZ-VALERO Laura"/>
        </authorList>
    </citation>
    <scope>NUCLEOTIDE SEQUENCE</scope>
    <source>
        <strain evidence="6">ATCC33218</strain>
    </source>
</reference>
<reference evidence="7 9" key="3">
    <citation type="submission" date="2016-10" db="EMBL/GenBank/DDBJ databases">
        <authorList>
            <person name="Varghese N."/>
            <person name="Submissions S."/>
        </authorList>
    </citation>
    <scope>NUCLEOTIDE SEQUENCE [LARGE SCALE GENOMIC DNA]</scope>
    <source>
        <strain evidence="7 9">ATCC 33218</strain>
    </source>
</reference>
<evidence type="ECO:0000313" key="7">
    <source>
        <dbReference type="EMBL" id="SCY51539.1"/>
    </source>
</evidence>
<dbReference type="HOGENOM" id="CLU_019602_18_0_6"/>
<keyword evidence="3" id="KW-0732">Signal</keyword>
<dbReference type="KEGG" id="tmc:LMI_0480"/>
<dbReference type="SMART" id="SM00062">
    <property type="entry name" value="PBPb"/>
    <property type="match status" value="1"/>
</dbReference>
<proteinExistence type="inferred from homology"/>
<dbReference type="GO" id="GO:0030313">
    <property type="term" value="C:cell envelope"/>
    <property type="evidence" value="ECO:0007669"/>
    <property type="project" value="UniProtKB-SubCell"/>
</dbReference>
<evidence type="ECO:0000259" key="5">
    <source>
        <dbReference type="SMART" id="SM00062"/>
    </source>
</evidence>
<dbReference type="PANTHER" id="PTHR35936">
    <property type="entry name" value="MEMBRANE-BOUND LYTIC MUREIN TRANSGLYCOSYLASE F"/>
    <property type="match status" value="1"/>
</dbReference>
<dbReference type="AlphaFoldDB" id="A0A098GCX3"/>
<comment type="similarity">
    <text evidence="2 4">Belongs to the bacterial solute-binding protein 3 family.</text>
</comment>
<dbReference type="EMBL" id="LN614830">
    <property type="protein sequence ID" value="CEG59827.1"/>
    <property type="molecule type" value="Genomic_DNA"/>
</dbReference>
<dbReference type="PATRIC" id="fig|451.8.peg.59"/>
<dbReference type="Pfam" id="PF00497">
    <property type="entry name" value="SBP_bac_3"/>
    <property type="match status" value="1"/>
</dbReference>
<organism evidence="6 8">
    <name type="scientific">Legionella micdadei</name>
    <name type="common">Tatlockia micdadei</name>
    <dbReference type="NCBI Taxonomy" id="451"/>
    <lineage>
        <taxon>Bacteria</taxon>
        <taxon>Pseudomonadati</taxon>
        <taxon>Pseudomonadota</taxon>
        <taxon>Gammaproteobacteria</taxon>
        <taxon>Legionellales</taxon>
        <taxon>Legionellaceae</taxon>
        <taxon>Legionella</taxon>
    </lineage>
</organism>
<gene>
    <name evidence="6" type="ORF">LMI_0480</name>
    <name evidence="7" type="ORF">SAMN02982997_01919</name>
</gene>
<evidence type="ECO:0000256" key="2">
    <source>
        <dbReference type="ARBA" id="ARBA00010333"/>
    </source>
</evidence>
<keyword evidence="9" id="KW-1185">Reference proteome</keyword>
<accession>A0A098GCX3</accession>
<evidence type="ECO:0000313" key="6">
    <source>
        <dbReference type="EMBL" id="CEG59827.1"/>
    </source>
</evidence>
<name>A0A098GCX3_LEGMI</name>
<reference evidence="8" key="2">
    <citation type="submission" date="2014-09" db="EMBL/GenBank/DDBJ databases">
        <authorList>
            <person name="Gomez-Valero L."/>
        </authorList>
    </citation>
    <scope>NUCLEOTIDE SEQUENCE [LARGE SCALE GENOMIC DNA]</scope>
    <source>
        <strain evidence="8">ATCC33218</strain>
    </source>
</reference>
<dbReference type="Gene3D" id="3.40.190.10">
    <property type="entry name" value="Periplasmic binding protein-like II"/>
    <property type="match status" value="2"/>
</dbReference>
<dbReference type="STRING" id="451.B6N58_12895"/>
<dbReference type="Proteomes" id="UP000182998">
    <property type="component" value="Unassembled WGS sequence"/>
</dbReference>
<evidence type="ECO:0000256" key="3">
    <source>
        <dbReference type="ARBA" id="ARBA00022729"/>
    </source>
</evidence>
<dbReference type="SUPFAM" id="SSF53850">
    <property type="entry name" value="Periplasmic binding protein-like II"/>
    <property type="match status" value="1"/>
</dbReference>
<evidence type="ECO:0000256" key="4">
    <source>
        <dbReference type="RuleBase" id="RU003744"/>
    </source>
</evidence>
<feature type="domain" description="Solute-binding protein family 3/N-terminal" evidence="5">
    <location>
        <begin position="7"/>
        <end position="215"/>
    </location>
</feature>
<evidence type="ECO:0000313" key="9">
    <source>
        <dbReference type="Proteomes" id="UP000182998"/>
    </source>
</evidence>
<dbReference type="EMBL" id="FMVN01000009">
    <property type="protein sequence ID" value="SCY51539.1"/>
    <property type="molecule type" value="Genomic_DNA"/>
</dbReference>